<protein>
    <submittedName>
        <fullName evidence="9">Guanylate cyclase 32E</fullName>
    </submittedName>
</protein>
<dbReference type="InterPro" id="IPR029787">
    <property type="entry name" value="Nucleotide_cyclase"/>
</dbReference>
<evidence type="ECO:0000256" key="5">
    <source>
        <dbReference type="ARBA" id="ARBA00023136"/>
    </source>
</evidence>
<dbReference type="STRING" id="50429.A0A2B4RY46"/>
<dbReference type="SMART" id="SM00044">
    <property type="entry name" value="CYCc"/>
    <property type="match status" value="1"/>
</dbReference>
<evidence type="ECO:0000259" key="8">
    <source>
        <dbReference type="PROSITE" id="PS50125"/>
    </source>
</evidence>
<dbReference type="Gene3D" id="3.40.50.2300">
    <property type="match status" value="1"/>
</dbReference>
<dbReference type="InterPro" id="IPR056552">
    <property type="entry name" value="Ribonucl_Kappa"/>
</dbReference>
<name>A0A2B4RY46_STYPI</name>
<dbReference type="CDD" id="cd07302">
    <property type="entry name" value="CHD"/>
    <property type="match status" value="1"/>
</dbReference>
<evidence type="ECO:0000313" key="10">
    <source>
        <dbReference type="Proteomes" id="UP000225706"/>
    </source>
</evidence>
<evidence type="ECO:0000313" key="9">
    <source>
        <dbReference type="EMBL" id="PFX21258.1"/>
    </source>
</evidence>
<keyword evidence="4 7" id="KW-1133">Transmembrane helix</keyword>
<evidence type="ECO:0000256" key="2">
    <source>
        <dbReference type="ARBA" id="ARBA00022692"/>
    </source>
</evidence>
<dbReference type="GO" id="GO:0000166">
    <property type="term" value="F:nucleotide binding"/>
    <property type="evidence" value="ECO:0007669"/>
    <property type="project" value="UniProtKB-KW"/>
</dbReference>
<evidence type="ECO:0000256" key="6">
    <source>
        <dbReference type="ARBA" id="ARBA00023239"/>
    </source>
</evidence>
<dbReference type="Pfam" id="PF01094">
    <property type="entry name" value="ANF_receptor"/>
    <property type="match status" value="1"/>
</dbReference>
<keyword evidence="10" id="KW-1185">Reference proteome</keyword>
<keyword evidence="2 7" id="KW-0812">Transmembrane</keyword>
<evidence type="ECO:0000256" key="4">
    <source>
        <dbReference type="ARBA" id="ARBA00022989"/>
    </source>
</evidence>
<dbReference type="PANTHER" id="PTHR11920:SF335">
    <property type="entry name" value="GUANYLATE CYCLASE"/>
    <property type="match status" value="1"/>
</dbReference>
<dbReference type="Pfam" id="PF00211">
    <property type="entry name" value="Guanylate_cyc"/>
    <property type="match status" value="1"/>
</dbReference>
<keyword evidence="5 7" id="KW-0472">Membrane</keyword>
<comment type="subcellular location">
    <subcellularLocation>
        <location evidence="1">Membrane</location>
    </subcellularLocation>
</comment>
<dbReference type="GO" id="GO:0001653">
    <property type="term" value="F:peptide receptor activity"/>
    <property type="evidence" value="ECO:0007669"/>
    <property type="project" value="TreeGrafter"/>
</dbReference>
<dbReference type="GO" id="GO:0035556">
    <property type="term" value="P:intracellular signal transduction"/>
    <property type="evidence" value="ECO:0007669"/>
    <property type="project" value="InterPro"/>
</dbReference>
<evidence type="ECO:0000256" key="7">
    <source>
        <dbReference type="SAM" id="Phobius"/>
    </source>
</evidence>
<dbReference type="GO" id="GO:0004016">
    <property type="term" value="F:adenylate cyclase activity"/>
    <property type="evidence" value="ECO:0007669"/>
    <property type="project" value="TreeGrafter"/>
</dbReference>
<dbReference type="Pfam" id="PF23489">
    <property type="entry name" value="V-ATPase_su_f"/>
    <property type="match status" value="1"/>
</dbReference>
<dbReference type="SUPFAM" id="SSF53822">
    <property type="entry name" value="Periplasmic binding protein-like I"/>
    <property type="match status" value="1"/>
</dbReference>
<dbReference type="SUPFAM" id="SSF55073">
    <property type="entry name" value="Nucleotide cyclase"/>
    <property type="match status" value="1"/>
</dbReference>
<comment type="caution">
    <text evidence="9">The sequence shown here is derived from an EMBL/GenBank/DDBJ whole genome shotgun (WGS) entry which is preliminary data.</text>
</comment>
<dbReference type="InterPro" id="IPR028082">
    <property type="entry name" value="Peripla_BP_I"/>
</dbReference>
<organism evidence="9 10">
    <name type="scientific">Stylophora pistillata</name>
    <name type="common">Smooth cauliflower coral</name>
    <dbReference type="NCBI Taxonomy" id="50429"/>
    <lineage>
        <taxon>Eukaryota</taxon>
        <taxon>Metazoa</taxon>
        <taxon>Cnidaria</taxon>
        <taxon>Anthozoa</taxon>
        <taxon>Hexacorallia</taxon>
        <taxon>Scleractinia</taxon>
        <taxon>Astrocoeniina</taxon>
        <taxon>Pocilloporidae</taxon>
        <taxon>Stylophora</taxon>
    </lineage>
</organism>
<feature type="transmembrane region" description="Helical" evidence="7">
    <location>
        <begin position="254"/>
        <end position="276"/>
    </location>
</feature>
<feature type="domain" description="Guanylate cyclase" evidence="8">
    <location>
        <begin position="64"/>
        <end position="215"/>
    </location>
</feature>
<evidence type="ECO:0000256" key="1">
    <source>
        <dbReference type="ARBA" id="ARBA00004370"/>
    </source>
</evidence>
<dbReference type="AlphaFoldDB" id="A0A2B4RY46"/>
<proteinExistence type="predicted"/>
<dbReference type="GO" id="GO:0007168">
    <property type="term" value="P:receptor guanylyl cyclase signaling pathway"/>
    <property type="evidence" value="ECO:0007669"/>
    <property type="project" value="TreeGrafter"/>
</dbReference>
<dbReference type="GO" id="GO:0004383">
    <property type="term" value="F:guanylate cyclase activity"/>
    <property type="evidence" value="ECO:0007669"/>
    <property type="project" value="TreeGrafter"/>
</dbReference>
<dbReference type="InterPro" id="IPR001828">
    <property type="entry name" value="ANF_lig-bd_rcpt"/>
</dbReference>
<dbReference type="Gene3D" id="3.30.70.1230">
    <property type="entry name" value="Nucleotide cyclase"/>
    <property type="match status" value="1"/>
</dbReference>
<dbReference type="PROSITE" id="PS50125">
    <property type="entry name" value="GUANYLATE_CYCLASE_2"/>
    <property type="match status" value="1"/>
</dbReference>
<dbReference type="GO" id="GO:0005886">
    <property type="term" value="C:plasma membrane"/>
    <property type="evidence" value="ECO:0007669"/>
    <property type="project" value="TreeGrafter"/>
</dbReference>
<reference evidence="10" key="1">
    <citation type="journal article" date="2017" name="bioRxiv">
        <title>Comparative analysis of the genomes of Stylophora pistillata and Acropora digitifera provides evidence for extensive differences between species of corals.</title>
        <authorList>
            <person name="Voolstra C.R."/>
            <person name="Li Y."/>
            <person name="Liew Y.J."/>
            <person name="Baumgarten S."/>
            <person name="Zoccola D."/>
            <person name="Flot J.-F."/>
            <person name="Tambutte S."/>
            <person name="Allemand D."/>
            <person name="Aranda M."/>
        </authorList>
    </citation>
    <scope>NUCLEOTIDE SEQUENCE [LARGE SCALE GENOMIC DNA]</scope>
</reference>
<dbReference type="InterPro" id="IPR050401">
    <property type="entry name" value="Cyclic_nucleotide_synthase"/>
</dbReference>
<evidence type="ECO:0000256" key="3">
    <source>
        <dbReference type="ARBA" id="ARBA00022741"/>
    </source>
</evidence>
<dbReference type="Proteomes" id="UP000225706">
    <property type="component" value="Unassembled WGS sequence"/>
</dbReference>
<dbReference type="OrthoDB" id="67317at2759"/>
<keyword evidence="6" id="KW-0456">Lyase</keyword>
<accession>A0A2B4RY46</accession>
<gene>
    <name evidence="9" type="primary">Gyc32E</name>
    <name evidence="9" type="ORF">AWC38_SpisGene14262</name>
</gene>
<keyword evidence="3" id="KW-0547">Nucleotide-binding</keyword>
<dbReference type="EMBL" id="LSMT01000284">
    <property type="protein sequence ID" value="PFX21258.1"/>
    <property type="molecule type" value="Genomic_DNA"/>
</dbReference>
<dbReference type="PANTHER" id="PTHR11920">
    <property type="entry name" value="GUANYLYL CYCLASE"/>
    <property type="match status" value="1"/>
</dbReference>
<sequence length="338" mass="37464">MSVEPQPPRCLPLEMNFWAQQKRGVDAFIGGGCNRVREYISLLAGKSKLPVISWGCMSAHLSNRNTFPTFVRTVELGLPLPSESTPMEIVAFLIDWYIVLDNILRNYDVFKLETIGDCLLVVSGLPVRNGNRHAGEIVDMAFDILSLMTHFKIRHRPRMELQLRIGLHSVNHVIRSQSLLCVIVVNCSCVAGEVGIHMPRFCLFGDTVNVASRVETTGQGNCIPNSPLIQSQSDEKLGENSEKSKMVRICGPKLANCCFLISIWGVIMLLLLGVFFSTRSVALIEDIPGKMTESEGYKSSAKNCYIAAGIYAVTMVVAAHQKWVNSRTGDTQKLYVQA</sequence>
<dbReference type="InterPro" id="IPR001054">
    <property type="entry name" value="A/G_cyclase"/>
</dbReference>